<dbReference type="Gene3D" id="2.60.120.330">
    <property type="entry name" value="B-lactam Antibiotic, Isopenicillin N Synthase, Chain"/>
    <property type="match status" value="1"/>
</dbReference>
<dbReference type="PANTHER" id="PTHR12366">
    <property type="entry name" value="ASPARTYL/ASPARAGINYL BETA-HYDROXYLASE"/>
    <property type="match status" value="1"/>
</dbReference>
<dbReference type="InterPro" id="IPR027443">
    <property type="entry name" value="IPNS-like_sf"/>
</dbReference>
<dbReference type="Gene3D" id="1.25.40.10">
    <property type="entry name" value="Tetratricopeptide repeat domain"/>
    <property type="match status" value="1"/>
</dbReference>
<protein>
    <recommendedName>
        <fullName evidence="2">Aspartyl/asparaginy/proline hydroxylase domain-containing protein</fullName>
    </recommendedName>
</protein>
<proteinExistence type="inferred from homology"/>
<dbReference type="Pfam" id="PF05118">
    <property type="entry name" value="Asp_Arg_Hydrox"/>
    <property type="match status" value="1"/>
</dbReference>
<accession>A0A1Y1MQA8</accession>
<dbReference type="EMBL" id="GEZM01024196">
    <property type="protein sequence ID" value="JAV87874.1"/>
    <property type="molecule type" value="Transcribed_RNA"/>
</dbReference>
<dbReference type="InterPro" id="IPR007803">
    <property type="entry name" value="Asp/Arg/Pro-Hydrxlase"/>
</dbReference>
<dbReference type="SUPFAM" id="SSF48452">
    <property type="entry name" value="TPR-like"/>
    <property type="match status" value="1"/>
</dbReference>
<sequence>MNNFYEAKKVLHDILLKWPNDGFAMVNYGFILKRYDLSLKEAVKYLKKGISTRDPGVIDGRFYYHLGDALIRLGRNEEAMAIHIDGVNNKVFLSKYQRSLHNVDRLTGRPWWKKEQLSNAHFFKRLEEKWTTIRDEGLSLLDTDGLFKSESEDLREVGDWKQFELYARGVKNQKNCKRCPKTCQLIETFPDATGCRRGQIKFSVVQPGTHVWPHCGPTNCRLRSHLGLKVPPGVFIRVANEIRSWVEGEFLIFDDSFEHEIWHNGTSTRLILIIDFWHPELTKEEKRTLSNV</sequence>
<name>A0A1Y1MQA8_PHOPY</name>
<reference evidence="3" key="1">
    <citation type="journal article" date="2016" name="Sci. Rep.">
        <title>Molecular characterization of firefly nuptial gifts: a multi-omics approach sheds light on postcopulatory sexual selection.</title>
        <authorList>
            <person name="Al-Wathiqui N."/>
            <person name="Fallon T.R."/>
            <person name="South A."/>
            <person name="Weng J.K."/>
            <person name="Lewis S.M."/>
        </authorList>
    </citation>
    <scope>NUCLEOTIDE SEQUENCE</scope>
</reference>
<organism evidence="3">
    <name type="scientific">Photinus pyralis</name>
    <name type="common">Common eastern firefly</name>
    <name type="synonym">Lampyris pyralis</name>
    <dbReference type="NCBI Taxonomy" id="7054"/>
    <lineage>
        <taxon>Eukaryota</taxon>
        <taxon>Metazoa</taxon>
        <taxon>Ecdysozoa</taxon>
        <taxon>Arthropoda</taxon>
        <taxon>Hexapoda</taxon>
        <taxon>Insecta</taxon>
        <taxon>Pterygota</taxon>
        <taxon>Neoptera</taxon>
        <taxon>Endopterygota</taxon>
        <taxon>Coleoptera</taxon>
        <taxon>Polyphaga</taxon>
        <taxon>Elateriformia</taxon>
        <taxon>Elateroidea</taxon>
        <taxon>Lampyridae</taxon>
        <taxon>Lampyrinae</taxon>
        <taxon>Photinus</taxon>
    </lineage>
</organism>
<dbReference type="InterPro" id="IPR011990">
    <property type="entry name" value="TPR-like_helical_dom_sf"/>
</dbReference>
<dbReference type="GO" id="GO:0005783">
    <property type="term" value="C:endoplasmic reticulum"/>
    <property type="evidence" value="ECO:0007669"/>
    <property type="project" value="TreeGrafter"/>
</dbReference>
<comment type="similarity">
    <text evidence="1">Belongs to the aspartyl/asparaginyl beta-hydroxylase family.</text>
</comment>
<dbReference type="InterPro" id="IPR039038">
    <property type="entry name" value="ASPH"/>
</dbReference>
<feature type="domain" description="Aspartyl/asparaginy/proline hydroxylase" evidence="2">
    <location>
        <begin position="127"/>
        <end position="279"/>
    </location>
</feature>
<dbReference type="SUPFAM" id="SSF51197">
    <property type="entry name" value="Clavaminate synthase-like"/>
    <property type="match status" value="1"/>
</dbReference>
<evidence type="ECO:0000259" key="2">
    <source>
        <dbReference type="Pfam" id="PF05118"/>
    </source>
</evidence>
<dbReference type="GO" id="GO:0062101">
    <property type="term" value="F:peptidyl-aspartic acid 3-dioxygenase activity"/>
    <property type="evidence" value="ECO:0007669"/>
    <property type="project" value="InterPro"/>
</dbReference>
<dbReference type="PANTHER" id="PTHR12366:SF29">
    <property type="entry name" value="ASPARTYL BETA-HYDROXYLASE, ISOFORM L"/>
    <property type="match status" value="1"/>
</dbReference>
<evidence type="ECO:0000256" key="1">
    <source>
        <dbReference type="ARBA" id="ARBA00007730"/>
    </source>
</evidence>
<evidence type="ECO:0000313" key="3">
    <source>
        <dbReference type="EMBL" id="JAV87874.1"/>
    </source>
</evidence>
<dbReference type="AlphaFoldDB" id="A0A1Y1MQA8"/>